<feature type="compositionally biased region" description="Polar residues" evidence="1">
    <location>
        <begin position="84"/>
        <end position="104"/>
    </location>
</feature>
<dbReference type="EMBL" id="SWLB01000020">
    <property type="protein sequence ID" value="KAF3325525.1"/>
    <property type="molecule type" value="Genomic_DNA"/>
</dbReference>
<feature type="compositionally biased region" description="Polar residues" evidence="1">
    <location>
        <begin position="13"/>
        <end position="22"/>
    </location>
</feature>
<feature type="compositionally biased region" description="Polar residues" evidence="1">
    <location>
        <begin position="32"/>
        <end position="43"/>
    </location>
</feature>
<sequence>MDSPRLNYPTLGQLIQDSNQPDSPEPEEVISPVSTQPNPQSKPCSVRKLFQTTADPRPLSPDPRPLSPPLNIPTTHNPLPPSQTQPTLSSTPRRTSNCQPVTQPKNKKGKGKGPATPTQTLRRSARINGRSPQTEFYKRRVNTLKGESSAGLRKLVQQAIQEAKVIEALKEDNLKSVPLQEDQISAIEAYCGINGPHIPLNPEAAAPPQHMHVDDTHLYEESVMAAFESEPEELSEDEAESV</sequence>
<evidence type="ECO:0000313" key="3">
    <source>
        <dbReference type="Proteomes" id="UP000623129"/>
    </source>
</evidence>
<gene>
    <name evidence="2" type="ORF">FCM35_KLT10596</name>
</gene>
<protein>
    <submittedName>
        <fullName evidence="2">Uncharacterized protein</fullName>
    </submittedName>
</protein>
<feature type="region of interest" description="Disordered" evidence="1">
    <location>
        <begin position="1"/>
        <end position="130"/>
    </location>
</feature>
<organism evidence="2 3">
    <name type="scientific">Carex littledalei</name>
    <dbReference type="NCBI Taxonomy" id="544730"/>
    <lineage>
        <taxon>Eukaryota</taxon>
        <taxon>Viridiplantae</taxon>
        <taxon>Streptophyta</taxon>
        <taxon>Embryophyta</taxon>
        <taxon>Tracheophyta</taxon>
        <taxon>Spermatophyta</taxon>
        <taxon>Magnoliopsida</taxon>
        <taxon>Liliopsida</taxon>
        <taxon>Poales</taxon>
        <taxon>Cyperaceae</taxon>
        <taxon>Cyperoideae</taxon>
        <taxon>Cariceae</taxon>
        <taxon>Carex</taxon>
        <taxon>Carex subgen. Euthyceras</taxon>
    </lineage>
</organism>
<dbReference type="AlphaFoldDB" id="A0A833QF40"/>
<keyword evidence="3" id="KW-1185">Reference proteome</keyword>
<evidence type="ECO:0000256" key="1">
    <source>
        <dbReference type="SAM" id="MobiDB-lite"/>
    </source>
</evidence>
<proteinExistence type="predicted"/>
<reference evidence="2" key="1">
    <citation type="submission" date="2020-01" db="EMBL/GenBank/DDBJ databases">
        <title>Genome sequence of Kobresia littledalei, the first chromosome-level genome in the family Cyperaceae.</title>
        <authorList>
            <person name="Qu G."/>
        </authorList>
    </citation>
    <scope>NUCLEOTIDE SEQUENCE</scope>
    <source>
        <strain evidence="2">C.B.Clarke</strain>
        <tissue evidence="2">Leaf</tissue>
    </source>
</reference>
<feature type="compositionally biased region" description="Pro residues" evidence="1">
    <location>
        <begin position="58"/>
        <end position="71"/>
    </location>
</feature>
<accession>A0A833QF40</accession>
<evidence type="ECO:0000313" key="2">
    <source>
        <dbReference type="EMBL" id="KAF3325525.1"/>
    </source>
</evidence>
<name>A0A833QF40_9POAL</name>
<comment type="caution">
    <text evidence="2">The sequence shown here is derived from an EMBL/GenBank/DDBJ whole genome shotgun (WGS) entry which is preliminary data.</text>
</comment>
<dbReference type="Proteomes" id="UP000623129">
    <property type="component" value="Unassembled WGS sequence"/>
</dbReference>